<gene>
    <name evidence="3" type="ORF">A8C75_08605</name>
</gene>
<proteinExistence type="inferred from homology"/>
<dbReference type="GO" id="GO:0006351">
    <property type="term" value="P:DNA-templated transcription"/>
    <property type="evidence" value="ECO:0007669"/>
    <property type="project" value="TreeGrafter"/>
</dbReference>
<dbReference type="PIRSF" id="PIRSF003113">
    <property type="entry name" value="BolA"/>
    <property type="match status" value="1"/>
</dbReference>
<reference evidence="4" key="1">
    <citation type="submission" date="2016-05" db="EMBL/GenBank/DDBJ databases">
        <authorList>
            <person name="Baek K."/>
            <person name="Yang S.-J."/>
        </authorList>
    </citation>
    <scope>NUCLEOTIDE SEQUENCE [LARGE SCALE GENOMIC DNA]</scope>
    <source>
        <strain evidence="4">ST58-10</strain>
    </source>
</reference>
<keyword evidence="4" id="KW-1185">Reference proteome</keyword>
<dbReference type="InterPro" id="IPR036065">
    <property type="entry name" value="BolA-like_sf"/>
</dbReference>
<dbReference type="Proteomes" id="UP000078070">
    <property type="component" value="Chromosome"/>
</dbReference>
<dbReference type="PANTHER" id="PTHR46229">
    <property type="entry name" value="BOLA TRANSCRIPTION REGULATOR"/>
    <property type="match status" value="1"/>
</dbReference>
<organism evidence="3 4">
    <name type="scientific">Marinobacterium aestuarii</name>
    <dbReference type="NCBI Taxonomy" id="1821621"/>
    <lineage>
        <taxon>Bacteria</taxon>
        <taxon>Pseudomonadati</taxon>
        <taxon>Pseudomonadota</taxon>
        <taxon>Gammaproteobacteria</taxon>
        <taxon>Oceanospirillales</taxon>
        <taxon>Oceanospirillaceae</taxon>
        <taxon>Marinobacterium</taxon>
    </lineage>
</organism>
<dbReference type="KEGG" id="mars:A8C75_08605"/>
<dbReference type="InterPro" id="IPR050961">
    <property type="entry name" value="BolA/IbaG_stress_morph_reg"/>
</dbReference>
<dbReference type="GO" id="GO:0005829">
    <property type="term" value="C:cytosol"/>
    <property type="evidence" value="ECO:0007669"/>
    <property type="project" value="TreeGrafter"/>
</dbReference>
<evidence type="ECO:0000256" key="2">
    <source>
        <dbReference type="RuleBase" id="RU003860"/>
    </source>
</evidence>
<protein>
    <submittedName>
        <fullName evidence="3">Transcriptional regulator</fullName>
    </submittedName>
</protein>
<dbReference type="STRING" id="1821621.A8C75_08605"/>
<dbReference type="OrthoDB" id="9801469at2"/>
<dbReference type="EMBL" id="CP015839">
    <property type="protein sequence ID" value="ANG62541.1"/>
    <property type="molecule type" value="Genomic_DNA"/>
</dbReference>
<reference evidence="3 4" key="2">
    <citation type="journal article" date="2018" name="Int. J. Syst. Evol. Microbiol.">
        <title>Marinobacterium aestuarii sp. nov., a benzene-degrading marine bacterium isolated from estuary sediment.</title>
        <authorList>
            <person name="Bae S.S."/>
            <person name="Jung J."/>
            <person name="Chung D."/>
            <person name="Baek K."/>
        </authorList>
    </citation>
    <scope>NUCLEOTIDE SEQUENCE [LARGE SCALE GENOMIC DNA]</scope>
    <source>
        <strain evidence="3 4">ST58-10</strain>
    </source>
</reference>
<sequence length="103" mass="11528">MSVQAIIEHKLNQGLNIVQLDIENESHMHSGPATESHFKLVLVSDDFAGKRLVQRHQLIFGLLKDEMSNPIHALSMHLYTADEWRARQQQAPTSPECLGGSKG</sequence>
<dbReference type="SUPFAM" id="SSF82657">
    <property type="entry name" value="BolA-like"/>
    <property type="match status" value="1"/>
</dbReference>
<dbReference type="Pfam" id="PF01722">
    <property type="entry name" value="BolA"/>
    <property type="match status" value="1"/>
</dbReference>
<dbReference type="InterPro" id="IPR002634">
    <property type="entry name" value="BolA"/>
</dbReference>
<comment type="similarity">
    <text evidence="1 2">Belongs to the BolA/IbaG family.</text>
</comment>
<evidence type="ECO:0000256" key="1">
    <source>
        <dbReference type="ARBA" id="ARBA00005578"/>
    </source>
</evidence>
<accession>A0A1A9EY40</accession>
<dbReference type="AlphaFoldDB" id="A0A1A9EY40"/>
<evidence type="ECO:0000313" key="4">
    <source>
        <dbReference type="Proteomes" id="UP000078070"/>
    </source>
</evidence>
<dbReference type="RefSeq" id="WP_067380781.1">
    <property type="nucleotide sequence ID" value="NZ_CP015839.1"/>
</dbReference>
<evidence type="ECO:0000313" key="3">
    <source>
        <dbReference type="EMBL" id="ANG62541.1"/>
    </source>
</evidence>
<dbReference type="PANTHER" id="PTHR46229:SF2">
    <property type="entry name" value="BOLA-LIKE PROTEIN 1"/>
    <property type="match status" value="1"/>
</dbReference>
<dbReference type="Gene3D" id="3.10.20.90">
    <property type="entry name" value="Phosphatidylinositol 3-kinase Catalytic Subunit, Chain A, domain 1"/>
    <property type="match status" value="1"/>
</dbReference>
<name>A0A1A9EY40_9GAMM</name>